<dbReference type="InParanoid" id="A0A251UHA1"/>
<accession>A0A251UHA1</accession>
<organism evidence="2 3">
    <name type="scientific">Helianthus annuus</name>
    <name type="common">Common sunflower</name>
    <dbReference type="NCBI Taxonomy" id="4232"/>
    <lineage>
        <taxon>Eukaryota</taxon>
        <taxon>Viridiplantae</taxon>
        <taxon>Streptophyta</taxon>
        <taxon>Embryophyta</taxon>
        <taxon>Tracheophyta</taxon>
        <taxon>Spermatophyta</taxon>
        <taxon>Magnoliopsida</taxon>
        <taxon>eudicotyledons</taxon>
        <taxon>Gunneridae</taxon>
        <taxon>Pentapetalae</taxon>
        <taxon>asterids</taxon>
        <taxon>campanulids</taxon>
        <taxon>Asterales</taxon>
        <taxon>Asteraceae</taxon>
        <taxon>Asteroideae</taxon>
        <taxon>Heliantheae alliance</taxon>
        <taxon>Heliantheae</taxon>
        <taxon>Helianthus</taxon>
    </lineage>
</organism>
<dbReference type="Gramene" id="mRNA:HanXRQr2_Chr06g0248041">
    <property type="protein sequence ID" value="mRNA:HanXRQr2_Chr06g0248041"/>
    <property type="gene ID" value="HanXRQr2_Chr06g0248041"/>
</dbReference>
<evidence type="ECO:0000313" key="2">
    <source>
        <dbReference type="EMBL" id="OTG22423.1"/>
    </source>
</evidence>
<dbReference type="EMBL" id="CM007895">
    <property type="protein sequence ID" value="OTG22423.1"/>
    <property type="molecule type" value="Genomic_DNA"/>
</dbReference>
<proteinExistence type="predicted"/>
<dbReference type="AlphaFoldDB" id="A0A251UHA1"/>
<name>A0A251UHA1_HELAN</name>
<protein>
    <submittedName>
        <fullName evidence="2">Uncharacterized protein</fullName>
    </submittedName>
</protein>
<sequence length="95" mass="11107">MAMLWKKSKSALRLCDSCSISNSTTRSFLVSIVGKTEDERKALFEADNIRKGRSFKTVEEKKENVFLTWKCIRLIEHPDPNDKLAYRNLQVRTKR</sequence>
<evidence type="ECO:0000313" key="1">
    <source>
        <dbReference type="EMBL" id="KAF5801430.1"/>
    </source>
</evidence>
<keyword evidence="3" id="KW-1185">Reference proteome</keyword>
<reference evidence="1" key="3">
    <citation type="submission" date="2020-06" db="EMBL/GenBank/DDBJ databases">
        <title>Helianthus annuus Genome sequencing and assembly Release 2.</title>
        <authorList>
            <person name="Gouzy J."/>
            <person name="Langlade N."/>
            <person name="Munos S."/>
        </authorList>
    </citation>
    <scope>NUCLEOTIDE SEQUENCE</scope>
    <source>
        <tissue evidence="1">Leaves</tissue>
    </source>
</reference>
<reference evidence="1 3" key="1">
    <citation type="journal article" date="2017" name="Nature">
        <title>The sunflower genome provides insights into oil metabolism, flowering and Asterid evolution.</title>
        <authorList>
            <person name="Badouin H."/>
            <person name="Gouzy J."/>
            <person name="Grassa C.J."/>
            <person name="Murat F."/>
            <person name="Staton S.E."/>
            <person name="Cottret L."/>
            <person name="Lelandais-Briere C."/>
            <person name="Owens G.L."/>
            <person name="Carrere S."/>
            <person name="Mayjonade B."/>
            <person name="Legrand L."/>
            <person name="Gill N."/>
            <person name="Kane N.C."/>
            <person name="Bowers J.E."/>
            <person name="Hubner S."/>
            <person name="Bellec A."/>
            <person name="Berard A."/>
            <person name="Berges H."/>
            <person name="Blanchet N."/>
            <person name="Boniface M.C."/>
            <person name="Brunel D."/>
            <person name="Catrice O."/>
            <person name="Chaidir N."/>
            <person name="Claudel C."/>
            <person name="Donnadieu C."/>
            <person name="Faraut T."/>
            <person name="Fievet G."/>
            <person name="Helmstetter N."/>
            <person name="King M."/>
            <person name="Knapp S.J."/>
            <person name="Lai Z."/>
            <person name="Le Paslier M.C."/>
            <person name="Lippi Y."/>
            <person name="Lorenzon L."/>
            <person name="Mandel J.R."/>
            <person name="Marage G."/>
            <person name="Marchand G."/>
            <person name="Marquand E."/>
            <person name="Bret-Mestries E."/>
            <person name="Morien E."/>
            <person name="Nambeesan S."/>
            <person name="Nguyen T."/>
            <person name="Pegot-Espagnet P."/>
            <person name="Pouilly N."/>
            <person name="Raftis F."/>
            <person name="Sallet E."/>
            <person name="Schiex T."/>
            <person name="Thomas J."/>
            <person name="Vandecasteele C."/>
            <person name="Vares D."/>
            <person name="Vear F."/>
            <person name="Vautrin S."/>
            <person name="Crespi M."/>
            <person name="Mangin B."/>
            <person name="Burke J.M."/>
            <person name="Salse J."/>
            <person name="Munos S."/>
            <person name="Vincourt P."/>
            <person name="Rieseberg L.H."/>
            <person name="Langlade N.B."/>
        </authorList>
    </citation>
    <scope>NUCLEOTIDE SEQUENCE [LARGE SCALE GENOMIC DNA]</scope>
    <source>
        <strain evidence="3">cv. SF193</strain>
        <tissue evidence="1">Leaves</tissue>
    </source>
</reference>
<dbReference type="EMBL" id="MNCJ02000321">
    <property type="protein sequence ID" value="KAF5801430.1"/>
    <property type="molecule type" value="Genomic_DNA"/>
</dbReference>
<evidence type="ECO:0000313" key="3">
    <source>
        <dbReference type="Proteomes" id="UP000215914"/>
    </source>
</evidence>
<gene>
    <name evidence="2" type="ORF">HannXRQ_Chr06g0171361</name>
    <name evidence="1" type="ORF">HanXRQr2_Chr06g0248041</name>
</gene>
<reference evidence="2" key="2">
    <citation type="submission" date="2017-02" db="EMBL/GenBank/DDBJ databases">
        <title>Sunflower complete genome.</title>
        <authorList>
            <person name="Langlade N."/>
            <person name="Munos S."/>
        </authorList>
    </citation>
    <scope>NUCLEOTIDE SEQUENCE [LARGE SCALE GENOMIC DNA]</scope>
    <source>
        <tissue evidence="2">Leaves</tissue>
    </source>
</reference>
<dbReference type="Proteomes" id="UP000215914">
    <property type="component" value="Chromosome 6"/>
</dbReference>